<protein>
    <submittedName>
        <fullName evidence="7">Lipase, class 3</fullName>
    </submittedName>
</protein>
<keyword evidence="1" id="KW-1015">Disulfide bond</keyword>
<evidence type="ECO:0000256" key="2">
    <source>
        <dbReference type="ARBA" id="ARBA00043996"/>
    </source>
</evidence>
<evidence type="ECO:0000256" key="1">
    <source>
        <dbReference type="ARBA" id="ARBA00023157"/>
    </source>
</evidence>
<dbReference type="OrthoDB" id="426718at2759"/>
<name>W4JZS4_HETIT</name>
<gene>
    <name evidence="7" type="ORF">HETIRDRAFT_35715</name>
</gene>
<evidence type="ECO:0000313" key="8">
    <source>
        <dbReference type="Proteomes" id="UP000030671"/>
    </source>
</evidence>
<comment type="catalytic activity">
    <reaction evidence="4">
        <text>a monoacylglycerol + H2O = glycerol + a fatty acid + H(+)</text>
        <dbReference type="Rhea" id="RHEA:15245"/>
        <dbReference type="ChEBI" id="CHEBI:15377"/>
        <dbReference type="ChEBI" id="CHEBI:15378"/>
        <dbReference type="ChEBI" id="CHEBI:17408"/>
        <dbReference type="ChEBI" id="CHEBI:17754"/>
        <dbReference type="ChEBI" id="CHEBI:28868"/>
    </reaction>
</comment>
<dbReference type="EMBL" id="KI925461">
    <property type="protein sequence ID" value="ETW78590.1"/>
    <property type="molecule type" value="Genomic_DNA"/>
</dbReference>
<evidence type="ECO:0000256" key="5">
    <source>
        <dbReference type="SAM" id="SignalP"/>
    </source>
</evidence>
<dbReference type="InterPro" id="IPR002921">
    <property type="entry name" value="Fungal_lipase-type"/>
</dbReference>
<proteinExistence type="inferred from homology"/>
<dbReference type="GeneID" id="20671800"/>
<dbReference type="Gene3D" id="3.40.50.1820">
    <property type="entry name" value="alpha/beta hydrolase"/>
    <property type="match status" value="1"/>
</dbReference>
<evidence type="ECO:0000259" key="6">
    <source>
        <dbReference type="Pfam" id="PF01764"/>
    </source>
</evidence>
<dbReference type="PANTHER" id="PTHR45856:SF25">
    <property type="entry name" value="FUNGAL LIPASE-LIKE DOMAIN-CONTAINING PROTEIN"/>
    <property type="match status" value="1"/>
</dbReference>
<dbReference type="CDD" id="cd00519">
    <property type="entry name" value="Lipase_3"/>
    <property type="match status" value="1"/>
</dbReference>
<comment type="catalytic activity">
    <reaction evidence="3">
        <text>a diacylglycerol + H2O = a monoacylglycerol + a fatty acid + H(+)</text>
        <dbReference type="Rhea" id="RHEA:32731"/>
        <dbReference type="ChEBI" id="CHEBI:15377"/>
        <dbReference type="ChEBI" id="CHEBI:15378"/>
        <dbReference type="ChEBI" id="CHEBI:17408"/>
        <dbReference type="ChEBI" id="CHEBI:18035"/>
        <dbReference type="ChEBI" id="CHEBI:28868"/>
    </reaction>
</comment>
<comment type="similarity">
    <text evidence="2">Belongs to the AB hydrolase superfamily. Lipase family. Class 3 subfamily.</text>
</comment>
<dbReference type="Proteomes" id="UP000030671">
    <property type="component" value="Unassembled WGS sequence"/>
</dbReference>
<organism evidence="7 8">
    <name type="scientific">Heterobasidion irregulare (strain TC 32-1)</name>
    <dbReference type="NCBI Taxonomy" id="747525"/>
    <lineage>
        <taxon>Eukaryota</taxon>
        <taxon>Fungi</taxon>
        <taxon>Dikarya</taxon>
        <taxon>Basidiomycota</taxon>
        <taxon>Agaricomycotina</taxon>
        <taxon>Agaricomycetes</taxon>
        <taxon>Russulales</taxon>
        <taxon>Bondarzewiaceae</taxon>
        <taxon>Heterobasidion</taxon>
        <taxon>Heterobasidion annosum species complex</taxon>
    </lineage>
</organism>
<dbReference type="KEGG" id="hir:HETIRDRAFT_35715"/>
<dbReference type="SUPFAM" id="SSF53474">
    <property type="entry name" value="alpha/beta-Hydrolases"/>
    <property type="match status" value="1"/>
</dbReference>
<dbReference type="RefSeq" id="XP_009548731.1">
    <property type="nucleotide sequence ID" value="XM_009550436.1"/>
</dbReference>
<accession>W4JZS4</accession>
<dbReference type="AlphaFoldDB" id="W4JZS4"/>
<reference evidence="7 8" key="1">
    <citation type="journal article" date="2012" name="New Phytol.">
        <title>Insight into trade-off between wood decay and parasitism from the genome of a fungal forest pathogen.</title>
        <authorList>
            <person name="Olson A."/>
            <person name="Aerts A."/>
            <person name="Asiegbu F."/>
            <person name="Belbahri L."/>
            <person name="Bouzid O."/>
            <person name="Broberg A."/>
            <person name="Canback B."/>
            <person name="Coutinho P.M."/>
            <person name="Cullen D."/>
            <person name="Dalman K."/>
            <person name="Deflorio G."/>
            <person name="van Diepen L.T."/>
            <person name="Dunand C."/>
            <person name="Duplessis S."/>
            <person name="Durling M."/>
            <person name="Gonthier P."/>
            <person name="Grimwood J."/>
            <person name="Fossdal C.G."/>
            <person name="Hansson D."/>
            <person name="Henrissat B."/>
            <person name="Hietala A."/>
            <person name="Himmelstrand K."/>
            <person name="Hoffmeister D."/>
            <person name="Hogberg N."/>
            <person name="James T.Y."/>
            <person name="Karlsson M."/>
            <person name="Kohler A."/>
            <person name="Kues U."/>
            <person name="Lee Y.H."/>
            <person name="Lin Y.C."/>
            <person name="Lind M."/>
            <person name="Lindquist E."/>
            <person name="Lombard V."/>
            <person name="Lucas S."/>
            <person name="Lunden K."/>
            <person name="Morin E."/>
            <person name="Murat C."/>
            <person name="Park J."/>
            <person name="Raffaello T."/>
            <person name="Rouze P."/>
            <person name="Salamov A."/>
            <person name="Schmutz J."/>
            <person name="Solheim H."/>
            <person name="Stahlberg J."/>
            <person name="Velez H."/>
            <person name="de Vries R.P."/>
            <person name="Wiebenga A."/>
            <person name="Woodward S."/>
            <person name="Yakovlev I."/>
            <person name="Garbelotto M."/>
            <person name="Martin F."/>
            <person name="Grigoriev I.V."/>
            <person name="Stenlid J."/>
        </authorList>
    </citation>
    <scope>NUCLEOTIDE SEQUENCE [LARGE SCALE GENOMIC DNA]</scope>
    <source>
        <strain evidence="7 8">TC 32-1</strain>
    </source>
</reference>
<evidence type="ECO:0000256" key="3">
    <source>
        <dbReference type="ARBA" id="ARBA00047591"/>
    </source>
</evidence>
<evidence type="ECO:0000256" key="4">
    <source>
        <dbReference type="ARBA" id="ARBA00048461"/>
    </source>
</evidence>
<sequence>MFSLPSTFALLALPILVRAAPLQDRSSNSLSTQTVSASTISSAFVRPAQFARIAYCSSEAVEKWDCGAPCQALGMNGVTPLVVGGGRTDGGATPRFFVSYDSKTSSIVVAHQGTDASNVLSIINDAQFLKTDINQTLFPKAGDDVQVHDGFSKAHGRTADTVLATVKAGLAKNNASKIAVTGHSLGAAIATMDAVMLRQNLGPSVEISTVVFGLPRGGNQAWADLVDSELGGNFTFITHKDDPVPLVPPRFIGYQHSAGEVHIKETDDKTGEASVTVACPGQENENCIDGNSLLSTSISDHIGPYFANVSMSGSNCPL</sequence>
<dbReference type="InterPro" id="IPR051218">
    <property type="entry name" value="Sec_MonoDiacylglyc_Lipase"/>
</dbReference>
<feature type="signal peptide" evidence="5">
    <location>
        <begin position="1"/>
        <end position="19"/>
    </location>
</feature>
<evidence type="ECO:0000313" key="7">
    <source>
        <dbReference type="EMBL" id="ETW78590.1"/>
    </source>
</evidence>
<dbReference type="InterPro" id="IPR029058">
    <property type="entry name" value="AB_hydrolase_fold"/>
</dbReference>
<dbReference type="InParanoid" id="W4JZS4"/>
<keyword evidence="8" id="KW-1185">Reference proteome</keyword>
<dbReference type="HOGENOM" id="CLU_032957_9_1_1"/>
<feature type="domain" description="Fungal lipase-type" evidence="6">
    <location>
        <begin position="108"/>
        <end position="250"/>
    </location>
</feature>
<feature type="chain" id="PRO_5004843994" evidence="5">
    <location>
        <begin position="20"/>
        <end position="318"/>
    </location>
</feature>
<dbReference type="PANTHER" id="PTHR45856">
    <property type="entry name" value="ALPHA/BETA-HYDROLASES SUPERFAMILY PROTEIN"/>
    <property type="match status" value="1"/>
</dbReference>
<keyword evidence="5" id="KW-0732">Signal</keyword>
<dbReference type="Pfam" id="PF01764">
    <property type="entry name" value="Lipase_3"/>
    <property type="match status" value="1"/>
</dbReference>
<dbReference type="eggNOG" id="KOG4569">
    <property type="taxonomic scope" value="Eukaryota"/>
</dbReference>
<dbReference type="GO" id="GO:0006629">
    <property type="term" value="P:lipid metabolic process"/>
    <property type="evidence" value="ECO:0007669"/>
    <property type="project" value="InterPro"/>
</dbReference>